<name>A0A7S4PCC1_9EUKA</name>
<dbReference type="Gene3D" id="2.160.10.10">
    <property type="entry name" value="Hexapeptide repeat proteins"/>
    <property type="match status" value="1"/>
</dbReference>
<dbReference type="Gene3D" id="3.90.550.10">
    <property type="entry name" value="Spore Coat Polysaccharide Biosynthesis Protein SpsA, Chain A"/>
    <property type="match status" value="1"/>
</dbReference>
<feature type="domain" description="Nucleotidyl transferase" evidence="2">
    <location>
        <begin position="8"/>
        <end position="200"/>
    </location>
</feature>
<protein>
    <recommendedName>
        <fullName evidence="5">Nucleotidyl transferase domain-containing protein</fullName>
    </recommendedName>
</protein>
<organism evidence="4">
    <name type="scientific">Paramoeba aestuarina</name>
    <dbReference type="NCBI Taxonomy" id="180227"/>
    <lineage>
        <taxon>Eukaryota</taxon>
        <taxon>Amoebozoa</taxon>
        <taxon>Discosea</taxon>
        <taxon>Flabellinia</taxon>
        <taxon>Dactylopodida</taxon>
        <taxon>Paramoebidae</taxon>
        <taxon>Paramoeba</taxon>
    </lineage>
</organism>
<dbReference type="Pfam" id="PF00483">
    <property type="entry name" value="NTP_transferase"/>
    <property type="match status" value="1"/>
</dbReference>
<dbReference type="AlphaFoldDB" id="A0A7S4PCC1"/>
<reference evidence="4" key="1">
    <citation type="submission" date="2021-01" db="EMBL/GenBank/DDBJ databases">
        <authorList>
            <person name="Corre E."/>
            <person name="Pelletier E."/>
            <person name="Niang G."/>
            <person name="Scheremetjew M."/>
            <person name="Finn R."/>
            <person name="Kale V."/>
            <person name="Holt S."/>
            <person name="Cochrane G."/>
            <person name="Meng A."/>
            <person name="Brown T."/>
            <person name="Cohen L."/>
        </authorList>
    </citation>
    <scope>NUCLEOTIDE SEQUENCE</scope>
    <source>
        <strain evidence="4">SoJaBio B1-5/56/2</strain>
    </source>
</reference>
<dbReference type="InterPro" id="IPR050486">
    <property type="entry name" value="Mannose-1P_guanyltransferase"/>
</dbReference>
<evidence type="ECO:0008006" key="5">
    <source>
        <dbReference type="Google" id="ProtNLM"/>
    </source>
</evidence>
<sequence length="426" mass="46656">MARKMKVCVLVGGPTSATRFRPLSFDVPKPLVPVAGLPLIAHHMNAISQLKEEGLLEVILLGFFEEGVFKDFCADATAKLGVPVKYMKEPKHLGTAGGLAYFHNEINAGMSDSEDSKDVLIILHGDVLCPFPLKEMLEFYSKKEKAGGCVMGHRVSHEDVHHYGCLVYDKDTNEIVHYVEKPETEAVFSNTVNGGVYLFSVFSLYSHLAEIRTSLVKEMDVRASPGRINDSLSGSVGDGPVRIRMEHDLLPLMADDHLLYVYHFEDWWVPIKAPFQALECSKHLMATPPPSPLPYSVVYTSKKERENVLGNNYIHPSAQVHPTALIGPNVAISANCKVGAGARVAHSILLPGTVLNDRCCVRYSILSVENTVGKWARVDGQPTGKEGEGITVTGKGVEIKPEIIVRSTIILPHKSVGESSEGRIIL</sequence>
<evidence type="ECO:0000259" key="3">
    <source>
        <dbReference type="Pfam" id="PF25087"/>
    </source>
</evidence>
<evidence type="ECO:0000313" key="4">
    <source>
        <dbReference type="EMBL" id="CAE2330802.1"/>
    </source>
</evidence>
<dbReference type="PANTHER" id="PTHR22572">
    <property type="entry name" value="SUGAR-1-PHOSPHATE GUANYL TRANSFERASE"/>
    <property type="match status" value="1"/>
</dbReference>
<dbReference type="InterPro" id="IPR056729">
    <property type="entry name" value="GMPPB_C"/>
</dbReference>
<dbReference type="InterPro" id="IPR005835">
    <property type="entry name" value="NTP_transferase_dom"/>
</dbReference>
<gene>
    <name evidence="4" type="ORF">NAES01612_LOCUS22066</name>
</gene>
<feature type="domain" description="Mannose-1-phosphate guanyltransferase C-terminal" evidence="3">
    <location>
        <begin position="309"/>
        <end position="425"/>
    </location>
</feature>
<accession>A0A7S4PCC1</accession>
<comment type="similarity">
    <text evidence="1">Belongs to the transferase hexapeptide repeat family.</text>
</comment>
<evidence type="ECO:0000256" key="1">
    <source>
        <dbReference type="ARBA" id="ARBA00007274"/>
    </source>
</evidence>
<proteinExistence type="inferred from homology"/>
<dbReference type="Pfam" id="PF25087">
    <property type="entry name" value="GMPPB_C"/>
    <property type="match status" value="1"/>
</dbReference>
<dbReference type="EMBL" id="HBKR01033631">
    <property type="protein sequence ID" value="CAE2330802.1"/>
    <property type="molecule type" value="Transcribed_RNA"/>
</dbReference>
<evidence type="ECO:0000259" key="2">
    <source>
        <dbReference type="Pfam" id="PF00483"/>
    </source>
</evidence>
<dbReference type="SUPFAM" id="SSF53448">
    <property type="entry name" value="Nucleotide-diphospho-sugar transferases"/>
    <property type="match status" value="1"/>
</dbReference>
<dbReference type="InterPro" id="IPR029044">
    <property type="entry name" value="Nucleotide-diphossugar_trans"/>
</dbReference>